<feature type="transmembrane region" description="Helical" evidence="2">
    <location>
        <begin position="187"/>
        <end position="205"/>
    </location>
</feature>
<evidence type="ECO:0000259" key="3">
    <source>
        <dbReference type="Pfam" id="PF01757"/>
    </source>
</evidence>
<dbReference type="Pfam" id="PF01757">
    <property type="entry name" value="Acyl_transf_3"/>
    <property type="match status" value="1"/>
</dbReference>
<feature type="transmembrane region" description="Helical" evidence="2">
    <location>
        <begin position="74"/>
        <end position="93"/>
    </location>
</feature>
<reference evidence="4 5" key="1">
    <citation type="submission" date="2019-04" db="EMBL/GenBank/DDBJ databases">
        <title>Mesorhizobium composti sp. nov., isolated from compost.</title>
        <authorList>
            <person name="Lin S.-Y."/>
            <person name="Hameed A."/>
            <person name="Hsieh Y.-T."/>
            <person name="Young C.-C."/>
        </authorList>
    </citation>
    <scope>NUCLEOTIDE SEQUENCE [LARGE SCALE GENOMIC DNA]</scope>
    <source>
        <strain evidence="4 5">CC-YTH430</strain>
    </source>
</reference>
<comment type="caution">
    <text evidence="4">The sequence shown here is derived from an EMBL/GenBank/DDBJ whole genome shotgun (WGS) entry which is preliminary data.</text>
</comment>
<feature type="transmembrane region" description="Helical" evidence="2">
    <location>
        <begin position="236"/>
        <end position="256"/>
    </location>
</feature>
<sequence>MFFQYHTGIADLLHVPALPTLPSVTGPAKYIADYDVLLGQFGVGIFFIISGFVIPFSIASGGMLGFLKRRAFRIFPTYAAGFSLVVFSIWVITRYRGTDFGYSVPHILSHYGILTRGILGYSRIDGISWTLEIELVFYLIVALLGTRLAFSGPRTLITAALIVSGASVASIFSLRAGFYNTVGNTGVQFWASLLLIIGVSYHLLFIGCLTRLEFSVVNSAITALVIAVWLCSDRTVYNWQLVGGYILAILIFSIGFRTRARIYSNIILSHLADISYPLYVVHALTGYAVMYWAIDNDASSYEAVGLALLISYLLSVLIHISVEQPFMEKSGKSRKIKGQQPSKIRQTPYLREQEEIVGAGRPADPGKLQDGQRL</sequence>
<evidence type="ECO:0000256" key="1">
    <source>
        <dbReference type="SAM" id="MobiDB-lite"/>
    </source>
</evidence>
<feature type="transmembrane region" description="Helical" evidence="2">
    <location>
        <begin position="156"/>
        <end position="175"/>
    </location>
</feature>
<dbReference type="GO" id="GO:0016746">
    <property type="term" value="F:acyltransferase activity"/>
    <property type="evidence" value="ECO:0007669"/>
    <property type="project" value="UniProtKB-KW"/>
</dbReference>
<feature type="transmembrane region" description="Helical" evidence="2">
    <location>
        <begin position="126"/>
        <end position="144"/>
    </location>
</feature>
<feature type="transmembrane region" description="Helical" evidence="2">
    <location>
        <begin position="43"/>
        <end position="67"/>
    </location>
</feature>
<dbReference type="InterPro" id="IPR002656">
    <property type="entry name" value="Acyl_transf_3_dom"/>
</dbReference>
<organism evidence="4 5">
    <name type="scientific">Ollibium composti</name>
    <dbReference type="NCBI Taxonomy" id="2675109"/>
    <lineage>
        <taxon>Bacteria</taxon>
        <taxon>Pseudomonadati</taxon>
        <taxon>Pseudomonadota</taxon>
        <taxon>Alphaproteobacteria</taxon>
        <taxon>Hyphomicrobiales</taxon>
        <taxon>Phyllobacteriaceae</taxon>
        <taxon>Ollibium</taxon>
    </lineage>
</organism>
<proteinExistence type="predicted"/>
<evidence type="ECO:0000313" key="5">
    <source>
        <dbReference type="Proteomes" id="UP000306441"/>
    </source>
</evidence>
<feature type="domain" description="Acyltransferase 3" evidence="3">
    <location>
        <begin position="33"/>
        <end position="318"/>
    </location>
</feature>
<protein>
    <submittedName>
        <fullName evidence="4">Acyltransferase</fullName>
    </submittedName>
</protein>
<feature type="transmembrane region" description="Helical" evidence="2">
    <location>
        <begin position="212"/>
        <end position="230"/>
    </location>
</feature>
<feature type="transmembrane region" description="Helical" evidence="2">
    <location>
        <begin position="276"/>
        <end position="294"/>
    </location>
</feature>
<gene>
    <name evidence="4" type="ORF">E6C48_12785</name>
</gene>
<keyword evidence="2" id="KW-0472">Membrane</keyword>
<feature type="region of interest" description="Disordered" evidence="1">
    <location>
        <begin position="331"/>
        <end position="374"/>
    </location>
</feature>
<dbReference type="Proteomes" id="UP000306441">
    <property type="component" value="Unassembled WGS sequence"/>
</dbReference>
<accession>A0ABY2Q6F4</accession>
<dbReference type="InterPro" id="IPR050879">
    <property type="entry name" value="Acyltransferase_3"/>
</dbReference>
<dbReference type="EMBL" id="SSNY01000007">
    <property type="protein sequence ID" value="THF56593.1"/>
    <property type="molecule type" value="Genomic_DNA"/>
</dbReference>
<name>A0ABY2Q6F4_9HYPH</name>
<keyword evidence="4" id="KW-0012">Acyltransferase</keyword>
<evidence type="ECO:0000256" key="2">
    <source>
        <dbReference type="SAM" id="Phobius"/>
    </source>
</evidence>
<feature type="transmembrane region" description="Helical" evidence="2">
    <location>
        <begin position="300"/>
        <end position="322"/>
    </location>
</feature>
<keyword evidence="2" id="KW-0812">Transmembrane</keyword>
<evidence type="ECO:0000313" key="4">
    <source>
        <dbReference type="EMBL" id="THF56593.1"/>
    </source>
</evidence>
<dbReference type="PANTHER" id="PTHR23028:SF131">
    <property type="entry name" value="BLR2367 PROTEIN"/>
    <property type="match status" value="1"/>
</dbReference>
<keyword evidence="4" id="KW-0808">Transferase</keyword>
<keyword evidence="5" id="KW-1185">Reference proteome</keyword>
<dbReference type="PANTHER" id="PTHR23028">
    <property type="entry name" value="ACETYLTRANSFERASE"/>
    <property type="match status" value="1"/>
</dbReference>
<keyword evidence="2" id="KW-1133">Transmembrane helix</keyword>